<name>A0ABQ3K4E7_9DEIO</name>
<organism evidence="2 3">
    <name type="scientific">Deinococcus piscis</name>
    <dbReference type="NCBI Taxonomy" id="394230"/>
    <lineage>
        <taxon>Bacteria</taxon>
        <taxon>Thermotogati</taxon>
        <taxon>Deinococcota</taxon>
        <taxon>Deinococci</taxon>
        <taxon>Deinococcales</taxon>
        <taxon>Deinococcaceae</taxon>
        <taxon>Deinococcus</taxon>
    </lineage>
</organism>
<reference evidence="3" key="1">
    <citation type="journal article" date="2019" name="Int. J. Syst. Evol. Microbiol.">
        <title>The Global Catalogue of Microorganisms (GCM) 10K type strain sequencing project: providing services to taxonomists for standard genome sequencing and annotation.</title>
        <authorList>
            <consortium name="The Broad Institute Genomics Platform"/>
            <consortium name="The Broad Institute Genome Sequencing Center for Infectious Disease"/>
            <person name="Wu L."/>
            <person name="Ma J."/>
        </authorList>
    </citation>
    <scope>NUCLEOTIDE SEQUENCE [LARGE SCALE GENOMIC DNA]</scope>
    <source>
        <strain evidence="3">CGMCC 1.18439</strain>
    </source>
</reference>
<feature type="domain" description="SnoaL-like" evidence="1">
    <location>
        <begin position="6"/>
        <end position="101"/>
    </location>
</feature>
<evidence type="ECO:0000313" key="2">
    <source>
        <dbReference type="EMBL" id="GHG01709.1"/>
    </source>
</evidence>
<proteinExistence type="predicted"/>
<dbReference type="Gene3D" id="3.10.450.50">
    <property type="match status" value="1"/>
</dbReference>
<evidence type="ECO:0000259" key="1">
    <source>
        <dbReference type="Pfam" id="PF12680"/>
    </source>
</evidence>
<protein>
    <recommendedName>
        <fullName evidence="1">SnoaL-like domain-containing protein</fullName>
    </recommendedName>
</protein>
<dbReference type="RefSeq" id="WP_189642812.1">
    <property type="nucleotide sequence ID" value="NZ_BNAL01000012.1"/>
</dbReference>
<gene>
    <name evidence="2" type="ORF">GCM10017783_12450</name>
</gene>
<dbReference type="Proteomes" id="UP000632154">
    <property type="component" value="Unassembled WGS sequence"/>
</dbReference>
<dbReference type="EMBL" id="BNAL01000012">
    <property type="protein sequence ID" value="GHG01709.1"/>
    <property type="molecule type" value="Genomic_DNA"/>
</dbReference>
<dbReference type="SUPFAM" id="SSF54427">
    <property type="entry name" value="NTF2-like"/>
    <property type="match status" value="1"/>
</dbReference>
<dbReference type="InterPro" id="IPR037401">
    <property type="entry name" value="SnoaL-like"/>
</dbReference>
<dbReference type="InterPro" id="IPR032710">
    <property type="entry name" value="NTF2-like_dom_sf"/>
</dbReference>
<dbReference type="Pfam" id="PF12680">
    <property type="entry name" value="SnoaL_2"/>
    <property type="match status" value="1"/>
</dbReference>
<sequence length="129" mass="14454">MSETAQKYVTALDRRDWEGLAALLSEDVEYVVAQTGERVSGRANVVSFNRRFPGDWSLELVRSVGDAGQTALEMDFTDAGDTQRAVVWLEHPGGVIFHITDYWPDPYDPPAFRADWPEITRASLPKEAP</sequence>
<evidence type="ECO:0000313" key="3">
    <source>
        <dbReference type="Proteomes" id="UP000632154"/>
    </source>
</evidence>
<accession>A0ABQ3K4E7</accession>
<keyword evidence="3" id="KW-1185">Reference proteome</keyword>
<comment type="caution">
    <text evidence="2">The sequence shown here is derived from an EMBL/GenBank/DDBJ whole genome shotgun (WGS) entry which is preliminary data.</text>
</comment>